<accession>A0ABY5IR63</accession>
<dbReference type="Proteomes" id="UP001059844">
    <property type="component" value="Chromosome"/>
</dbReference>
<keyword evidence="3" id="KW-1185">Reference proteome</keyword>
<dbReference type="RefSeq" id="WP_256549942.1">
    <property type="nucleotide sequence ID" value="NZ_CP101751.1"/>
</dbReference>
<gene>
    <name evidence="2" type="ORF">NOX80_11555</name>
</gene>
<keyword evidence="1" id="KW-0732">Signal</keyword>
<feature type="chain" id="PRO_5045818311" evidence="1">
    <location>
        <begin position="23"/>
        <end position="151"/>
    </location>
</feature>
<dbReference type="EMBL" id="CP101751">
    <property type="protein sequence ID" value="UUC44268.1"/>
    <property type="molecule type" value="Genomic_DNA"/>
</dbReference>
<reference evidence="2" key="1">
    <citation type="submission" date="2022-07" db="EMBL/GenBank/DDBJ databases">
        <title>Isolation, identification, and degradation of a PFOSA degrading strain from sewage treatment plant.</title>
        <authorList>
            <person name="Zhang L."/>
            <person name="Huo Y."/>
        </authorList>
    </citation>
    <scope>NUCLEOTIDE SEQUENCE</scope>
    <source>
        <strain evidence="2">C1</strain>
    </source>
</reference>
<name>A0ABY5IR63_9FLAO</name>
<protein>
    <submittedName>
        <fullName evidence="2">Uncharacterized protein</fullName>
    </submittedName>
</protein>
<sequence length="151" mass="17002">MRNVFLFIFVAFLSFACENENAATKNGDALETKDSTFRIVTQSEYDNASITEQKLYDNIKAAADALMDLDEKYTAVISINQTNLSDPYSGIIIFQEPHSDAVRIKYIENSCTICGVSSAYKCLKELREIESDTFDIHVSRKGSCVILTWET</sequence>
<evidence type="ECO:0000256" key="1">
    <source>
        <dbReference type="SAM" id="SignalP"/>
    </source>
</evidence>
<evidence type="ECO:0000313" key="3">
    <source>
        <dbReference type="Proteomes" id="UP001059844"/>
    </source>
</evidence>
<organism evidence="2 3">
    <name type="scientific">Flavobacterium cerinum</name>
    <dbReference type="NCBI Taxonomy" id="2502784"/>
    <lineage>
        <taxon>Bacteria</taxon>
        <taxon>Pseudomonadati</taxon>
        <taxon>Bacteroidota</taxon>
        <taxon>Flavobacteriia</taxon>
        <taxon>Flavobacteriales</taxon>
        <taxon>Flavobacteriaceae</taxon>
        <taxon>Flavobacterium</taxon>
    </lineage>
</organism>
<evidence type="ECO:0000313" key="2">
    <source>
        <dbReference type="EMBL" id="UUC44268.1"/>
    </source>
</evidence>
<feature type="signal peptide" evidence="1">
    <location>
        <begin position="1"/>
        <end position="22"/>
    </location>
</feature>
<dbReference type="PROSITE" id="PS51257">
    <property type="entry name" value="PROKAR_LIPOPROTEIN"/>
    <property type="match status" value="1"/>
</dbReference>
<proteinExistence type="predicted"/>